<dbReference type="Proteomes" id="UP000005959">
    <property type="component" value="Unassembled WGS sequence"/>
</dbReference>
<evidence type="ECO:0000313" key="1">
    <source>
        <dbReference type="EMBL" id="EHM44173.1"/>
    </source>
</evidence>
<dbReference type="AlphaFoldDB" id="G9Y4Y0"/>
<name>G9Y4Y0_HAFAL</name>
<dbReference type="RefSeq" id="WP_004091514.1">
    <property type="nucleotide sequence ID" value="NZ_JH417507.1"/>
</dbReference>
<evidence type="ECO:0000313" key="2">
    <source>
        <dbReference type="Proteomes" id="UP000005959"/>
    </source>
</evidence>
<dbReference type="PATRIC" id="fig|1002364.3.peg.1480"/>
<accession>G9Y4Y0</accession>
<dbReference type="EMBL" id="AGCI01000032">
    <property type="protein sequence ID" value="EHM44173.1"/>
    <property type="molecule type" value="Genomic_DNA"/>
</dbReference>
<dbReference type="HOGENOM" id="CLU_1882838_0_0_6"/>
<reference evidence="1 2" key="1">
    <citation type="submission" date="2011-08" db="EMBL/GenBank/DDBJ databases">
        <authorList>
            <person name="Weinstock G."/>
            <person name="Sodergren E."/>
            <person name="Clifton S."/>
            <person name="Fulton L."/>
            <person name="Fulton B."/>
            <person name="Courtney L."/>
            <person name="Fronick C."/>
            <person name="Harrison M."/>
            <person name="Strong C."/>
            <person name="Farmer C."/>
            <person name="Delahaunty K."/>
            <person name="Markovic C."/>
            <person name="Hall O."/>
            <person name="Minx P."/>
            <person name="Tomlinson C."/>
            <person name="Mitreva M."/>
            <person name="Hou S."/>
            <person name="Chen J."/>
            <person name="Wollam A."/>
            <person name="Pepin K.H."/>
            <person name="Johnson M."/>
            <person name="Bhonagiri V."/>
            <person name="Zhang X."/>
            <person name="Suruliraj S."/>
            <person name="Warren W."/>
            <person name="Chinwalla A."/>
            <person name="Mardis E.R."/>
            <person name="Wilson R.K."/>
        </authorList>
    </citation>
    <scope>NUCLEOTIDE SEQUENCE [LARGE SCALE GENOMIC DNA]</scope>
    <source>
        <strain evidence="1 2">ATCC 51873</strain>
    </source>
</reference>
<sequence>MTKLTTEVLKEIIGSYPEDSDEIECVMARQLLAYEQAAEHPAARITWDGSEFSVSNVSEDFLYGGTAVYLAPVLPKQPELVDLSQQVEILNRILNWILKELPVPTKKASAMAIRLSSVIDIISDLEVSAPAQEQK</sequence>
<protein>
    <submittedName>
        <fullName evidence="1">Uncharacterized protein</fullName>
    </submittedName>
</protein>
<comment type="caution">
    <text evidence="1">The sequence shown here is derived from an EMBL/GenBank/DDBJ whole genome shotgun (WGS) entry which is preliminary data.</text>
</comment>
<proteinExistence type="predicted"/>
<gene>
    <name evidence="1" type="ORF">HMPREF0454_01618</name>
</gene>
<organism evidence="1 2">
    <name type="scientific">Hafnia alvei ATCC 51873</name>
    <dbReference type="NCBI Taxonomy" id="1002364"/>
    <lineage>
        <taxon>Bacteria</taxon>
        <taxon>Pseudomonadati</taxon>
        <taxon>Pseudomonadota</taxon>
        <taxon>Gammaproteobacteria</taxon>
        <taxon>Enterobacterales</taxon>
        <taxon>Hafniaceae</taxon>
        <taxon>Hafnia</taxon>
    </lineage>
</organism>